<dbReference type="AlphaFoldDB" id="A0A1S7SA40"/>
<sequence length="32" mass="3583">MAHGLGMWQRLESANQIVDRTRAGTDPHIYSA</sequence>
<name>A0A1S7SA40_9HYPH</name>
<dbReference type="EMBL" id="FBWK01000071">
    <property type="protein sequence ID" value="CUX65297.1"/>
    <property type="molecule type" value="Genomic_DNA"/>
</dbReference>
<organism evidence="1 2">
    <name type="scientific">Agrobacterium tomkonis CFBP 6623</name>
    <dbReference type="NCBI Taxonomy" id="1183432"/>
    <lineage>
        <taxon>Bacteria</taxon>
        <taxon>Pseudomonadati</taxon>
        <taxon>Pseudomonadota</taxon>
        <taxon>Alphaproteobacteria</taxon>
        <taxon>Hyphomicrobiales</taxon>
        <taxon>Rhizobiaceae</taxon>
        <taxon>Rhizobium/Agrobacterium group</taxon>
        <taxon>Agrobacterium</taxon>
        <taxon>Agrobacterium tumefaciens complex</taxon>
    </lineage>
</organism>
<keyword evidence="2" id="KW-1185">Reference proteome</keyword>
<evidence type="ECO:0000313" key="2">
    <source>
        <dbReference type="Proteomes" id="UP000191988"/>
    </source>
</evidence>
<protein>
    <submittedName>
        <fullName evidence="1">Uncharacterized protein</fullName>
    </submittedName>
</protein>
<evidence type="ECO:0000313" key="1">
    <source>
        <dbReference type="EMBL" id="CUX65297.1"/>
    </source>
</evidence>
<dbReference type="Proteomes" id="UP000191988">
    <property type="component" value="Unassembled WGS sequence"/>
</dbReference>
<reference evidence="2" key="1">
    <citation type="submission" date="2016-01" db="EMBL/GenBank/DDBJ databases">
        <authorList>
            <person name="Regsiter A."/>
            <person name="william w."/>
        </authorList>
    </citation>
    <scope>NUCLEOTIDE SEQUENCE [LARGE SCALE GENOMIC DNA]</scope>
    <source>
        <strain evidence="2">CFBP 6623</strain>
    </source>
</reference>
<gene>
    <name evidence="1" type="ORF">AGR3A_pa70062</name>
</gene>
<accession>A0A1S7SA40</accession>
<proteinExistence type="predicted"/>